<dbReference type="AlphaFoldDB" id="A0A9W8JI38"/>
<sequence>MEVAKIYASSGRLFASYFFFRGTGDRSTMNRFVVTLASQLLGAIPATEPLIEAAVRREPGVVTGDASLATQLDLLILSPFQAVVGHGALAETLANGPFLIVVDGLDECEDKQGVEEFIDHMLNFFEEHPNIPLRVFIASRVEQHIRGRLETDGVQLGNLNSHSARKDIERFLQASFQIAEKRDRVIRAYIQRRGPWPTQLDMNKLIDHINGSFVLASTMFKYIAL</sequence>
<dbReference type="Pfam" id="PF24883">
    <property type="entry name" value="NPHP3_N"/>
    <property type="match status" value="1"/>
</dbReference>
<name>A0A9W8JI38_9AGAR</name>
<keyword evidence="4" id="KW-1185">Reference proteome</keyword>
<evidence type="ECO:0000256" key="1">
    <source>
        <dbReference type="ARBA" id="ARBA00022737"/>
    </source>
</evidence>
<comment type="caution">
    <text evidence="3">The sequence shown here is derived from an EMBL/GenBank/DDBJ whole genome shotgun (WGS) entry which is preliminary data.</text>
</comment>
<protein>
    <recommendedName>
        <fullName evidence="2">Nephrocystin 3-like N-terminal domain-containing protein</fullName>
    </recommendedName>
</protein>
<keyword evidence="1" id="KW-0677">Repeat</keyword>
<organism evidence="3 4">
    <name type="scientific">Candolleomyces eurysporus</name>
    <dbReference type="NCBI Taxonomy" id="2828524"/>
    <lineage>
        <taxon>Eukaryota</taxon>
        <taxon>Fungi</taxon>
        <taxon>Dikarya</taxon>
        <taxon>Basidiomycota</taxon>
        <taxon>Agaricomycotina</taxon>
        <taxon>Agaricomycetes</taxon>
        <taxon>Agaricomycetidae</taxon>
        <taxon>Agaricales</taxon>
        <taxon>Agaricineae</taxon>
        <taxon>Psathyrellaceae</taxon>
        <taxon>Candolleomyces</taxon>
    </lineage>
</organism>
<feature type="non-terminal residue" evidence="3">
    <location>
        <position position="225"/>
    </location>
</feature>
<dbReference type="Proteomes" id="UP001140091">
    <property type="component" value="Unassembled WGS sequence"/>
</dbReference>
<gene>
    <name evidence="3" type="ORF">H1R20_g964</name>
</gene>
<accession>A0A9W8JI38</accession>
<evidence type="ECO:0000313" key="4">
    <source>
        <dbReference type="Proteomes" id="UP001140091"/>
    </source>
</evidence>
<dbReference type="EMBL" id="JANBPK010000166">
    <property type="protein sequence ID" value="KAJ2936131.1"/>
    <property type="molecule type" value="Genomic_DNA"/>
</dbReference>
<dbReference type="InterPro" id="IPR056884">
    <property type="entry name" value="NPHP3-like_N"/>
</dbReference>
<feature type="domain" description="Nephrocystin 3-like N-terminal" evidence="2">
    <location>
        <begin position="9"/>
        <end position="140"/>
    </location>
</feature>
<evidence type="ECO:0000259" key="2">
    <source>
        <dbReference type="Pfam" id="PF24883"/>
    </source>
</evidence>
<reference evidence="3" key="1">
    <citation type="submission" date="2022-06" db="EMBL/GenBank/DDBJ databases">
        <title>Genome Sequence of Candolleomyces eurysporus.</title>
        <authorList>
            <person name="Buettner E."/>
        </authorList>
    </citation>
    <scope>NUCLEOTIDE SEQUENCE</scope>
    <source>
        <strain evidence="3">VTCC 930004</strain>
    </source>
</reference>
<evidence type="ECO:0000313" key="3">
    <source>
        <dbReference type="EMBL" id="KAJ2936131.1"/>
    </source>
</evidence>
<proteinExistence type="predicted"/>
<dbReference type="OrthoDB" id="4760524at2759"/>